<keyword evidence="1" id="KW-1133">Transmembrane helix</keyword>
<keyword evidence="1" id="KW-0472">Membrane</keyword>
<dbReference type="AlphaFoldDB" id="A0A930UZM0"/>
<accession>A0A930UZM0</accession>
<dbReference type="Proteomes" id="UP000656804">
    <property type="component" value="Unassembled WGS sequence"/>
</dbReference>
<name>A0A930UZM0_9ACTN</name>
<organism evidence="2 3">
    <name type="scientific">Nocardioides acrostichi</name>
    <dbReference type="NCBI Taxonomy" id="2784339"/>
    <lineage>
        <taxon>Bacteria</taxon>
        <taxon>Bacillati</taxon>
        <taxon>Actinomycetota</taxon>
        <taxon>Actinomycetes</taxon>
        <taxon>Propionibacteriales</taxon>
        <taxon>Nocardioidaceae</taxon>
        <taxon>Nocardioides</taxon>
    </lineage>
</organism>
<evidence type="ECO:0000313" key="3">
    <source>
        <dbReference type="Proteomes" id="UP000656804"/>
    </source>
</evidence>
<dbReference type="RefSeq" id="WP_194503206.1">
    <property type="nucleotide sequence ID" value="NZ_JADIVZ010000003.1"/>
</dbReference>
<feature type="transmembrane region" description="Helical" evidence="1">
    <location>
        <begin position="23"/>
        <end position="46"/>
    </location>
</feature>
<sequence length="53" mass="5387">MSTQLIATAVKIAESEEGHINHALAFGIGGGILAFLIVLLLGLVAFGGGRDHS</sequence>
<keyword evidence="3" id="KW-1185">Reference proteome</keyword>
<keyword evidence="1" id="KW-0812">Transmembrane</keyword>
<evidence type="ECO:0000313" key="2">
    <source>
        <dbReference type="EMBL" id="MBF4161965.1"/>
    </source>
</evidence>
<dbReference type="EMBL" id="JADIVZ010000003">
    <property type="protein sequence ID" value="MBF4161965.1"/>
    <property type="molecule type" value="Genomic_DNA"/>
</dbReference>
<proteinExistence type="predicted"/>
<comment type="caution">
    <text evidence="2">The sequence shown here is derived from an EMBL/GenBank/DDBJ whole genome shotgun (WGS) entry which is preliminary data.</text>
</comment>
<evidence type="ECO:0000256" key="1">
    <source>
        <dbReference type="SAM" id="Phobius"/>
    </source>
</evidence>
<protein>
    <submittedName>
        <fullName evidence="2">Uncharacterized protein</fullName>
    </submittedName>
</protein>
<gene>
    <name evidence="2" type="ORF">ISG29_09695</name>
</gene>
<reference evidence="2" key="1">
    <citation type="submission" date="2020-11" db="EMBL/GenBank/DDBJ databases">
        <title>Nocardioides sp. CBS4Y-1, whole genome shotgun sequence.</title>
        <authorList>
            <person name="Tuo L."/>
        </authorList>
    </citation>
    <scope>NUCLEOTIDE SEQUENCE</scope>
    <source>
        <strain evidence="2">CBS4Y-1</strain>
    </source>
</reference>